<dbReference type="CDD" id="cd00683">
    <property type="entry name" value="Trans_IPPS_HH"/>
    <property type="match status" value="1"/>
</dbReference>
<organism evidence="2 3">
    <name type="scientific">Methylophaga muralis</name>
    <dbReference type="NCBI Taxonomy" id="291169"/>
    <lineage>
        <taxon>Bacteria</taxon>
        <taxon>Pseudomonadati</taxon>
        <taxon>Pseudomonadota</taxon>
        <taxon>Gammaproteobacteria</taxon>
        <taxon>Thiotrichales</taxon>
        <taxon>Piscirickettsiaceae</taxon>
        <taxon>Methylophaga</taxon>
    </lineage>
</organism>
<dbReference type="EMBL" id="MCRI01000006">
    <property type="protein sequence ID" value="ODN67392.1"/>
    <property type="molecule type" value="Genomic_DNA"/>
</dbReference>
<accession>A0A1E3GTJ4</accession>
<dbReference type="InterPro" id="IPR017828">
    <property type="entry name" value="SQ_synth_HpnD-like"/>
</dbReference>
<dbReference type="Proteomes" id="UP000094379">
    <property type="component" value="Unassembled WGS sequence"/>
</dbReference>
<dbReference type="InterPro" id="IPR033904">
    <property type="entry name" value="Trans_IPPS_HH"/>
</dbReference>
<dbReference type="SFLD" id="SFLDS00005">
    <property type="entry name" value="Isoprenoid_Synthase_Type_I"/>
    <property type="match status" value="1"/>
</dbReference>
<reference evidence="2 3" key="1">
    <citation type="submission" date="2016-07" db="EMBL/GenBank/DDBJ databases">
        <title>Draft Genome Sequence of Methylophaga muralis Bur 1.</title>
        <authorList>
            <person name="Vasilenko O.V."/>
            <person name="Doronina N.V."/>
            <person name="Shmareva M.N."/>
            <person name="Tarlachkov S.V."/>
            <person name="Mustakhimov I."/>
            <person name="Trotsenko Y.A."/>
        </authorList>
    </citation>
    <scope>NUCLEOTIDE SEQUENCE [LARGE SCALE GENOMIC DNA]</scope>
    <source>
        <strain evidence="2 3">Bur 1</strain>
    </source>
</reference>
<dbReference type="InterPro" id="IPR002060">
    <property type="entry name" value="Squ/phyt_synthse"/>
</dbReference>
<sequence length="285" mass="33133">MTPQQYCRDKAAKSGSSFYYSFLFLPTKKRDAIMALYAFCREVDDAVDEISDPLVAAQTLAWWRQEISNTFNGQATHPVGKALADALQDFDLHEEYFHEIIDGMEMDLTQHRYPAYKNLALYCHRVASVVGLLSAQIFGFSDRQTLKFAEKLGLAFQLTNIIRDVREDAERGRIYLPLDEMQQFGVSEQSILALQQTDELTALLQFQAKRAEQYYQEAMQLLPPQDRHHQCTALIMAEIYRTTLQEISRDNFQVMKQRISLTPIRKLWLAWRTLRREKKLAKSHP</sequence>
<dbReference type="Gene3D" id="1.10.600.10">
    <property type="entry name" value="Farnesyl Diphosphate Synthase"/>
    <property type="match status" value="1"/>
</dbReference>
<dbReference type="RefSeq" id="WP_069295450.1">
    <property type="nucleotide sequence ID" value="NZ_MCRI01000006.1"/>
</dbReference>
<dbReference type="AlphaFoldDB" id="A0A1E3GTJ4"/>
<dbReference type="InterPro" id="IPR008949">
    <property type="entry name" value="Isoprenoid_synthase_dom_sf"/>
</dbReference>
<protein>
    <submittedName>
        <fullName evidence="2">All-trans-phytoene synthase</fullName>
        <ecNumber evidence="2">2.5.1.99</ecNumber>
    </submittedName>
</protein>
<dbReference type="GO" id="GO:0051996">
    <property type="term" value="F:squalene synthase [NAD(P)H] activity"/>
    <property type="evidence" value="ECO:0007669"/>
    <property type="project" value="InterPro"/>
</dbReference>
<evidence type="ECO:0000256" key="1">
    <source>
        <dbReference type="ARBA" id="ARBA00022679"/>
    </source>
</evidence>
<keyword evidence="3" id="KW-1185">Reference proteome</keyword>
<dbReference type="EC" id="2.5.1.99" evidence="2"/>
<evidence type="ECO:0000313" key="3">
    <source>
        <dbReference type="Proteomes" id="UP000094379"/>
    </source>
</evidence>
<name>A0A1E3GTJ4_9GAMM</name>
<gene>
    <name evidence="2" type="primary">crtB_1</name>
    <name evidence="2" type="ORF">A9E74_00926</name>
</gene>
<dbReference type="Pfam" id="PF00494">
    <property type="entry name" value="SQS_PSY"/>
    <property type="match status" value="1"/>
</dbReference>
<dbReference type="InterPro" id="IPR019845">
    <property type="entry name" value="Squalene/phytoene_synthase_CS"/>
</dbReference>
<dbReference type="PATRIC" id="fig|291169.3.peg.930"/>
<dbReference type="STRING" id="291169.A9E74_00926"/>
<dbReference type="PANTHER" id="PTHR31480">
    <property type="entry name" value="BIFUNCTIONAL LYCOPENE CYCLASE/PHYTOENE SYNTHASE"/>
    <property type="match status" value="1"/>
</dbReference>
<dbReference type="SFLD" id="SFLDG01018">
    <property type="entry name" value="Squalene/Phytoene_Synthase_Lik"/>
    <property type="match status" value="1"/>
</dbReference>
<dbReference type="InterPro" id="IPR044843">
    <property type="entry name" value="Trans_IPPS_bact-type"/>
</dbReference>
<dbReference type="GO" id="GO:0004311">
    <property type="term" value="F:geranylgeranyl diphosphate synthase activity"/>
    <property type="evidence" value="ECO:0007669"/>
    <property type="project" value="InterPro"/>
</dbReference>
<dbReference type="GO" id="GO:0016117">
    <property type="term" value="P:carotenoid biosynthetic process"/>
    <property type="evidence" value="ECO:0007669"/>
    <property type="project" value="InterPro"/>
</dbReference>
<dbReference type="PROSITE" id="PS01044">
    <property type="entry name" value="SQUALEN_PHYTOEN_SYN_1"/>
    <property type="match status" value="1"/>
</dbReference>
<keyword evidence="1 2" id="KW-0808">Transferase</keyword>
<evidence type="ECO:0000313" key="2">
    <source>
        <dbReference type="EMBL" id="ODN67392.1"/>
    </source>
</evidence>
<proteinExistence type="predicted"/>
<dbReference type="NCBIfam" id="TIGR03465">
    <property type="entry name" value="HpnD"/>
    <property type="match status" value="1"/>
</dbReference>
<dbReference type="SUPFAM" id="SSF48576">
    <property type="entry name" value="Terpenoid synthases"/>
    <property type="match status" value="1"/>
</dbReference>
<dbReference type="SFLD" id="SFLDG01212">
    <property type="entry name" value="Phytoene_synthase_like"/>
    <property type="match status" value="1"/>
</dbReference>
<comment type="caution">
    <text evidence="2">The sequence shown here is derived from an EMBL/GenBank/DDBJ whole genome shotgun (WGS) entry which is preliminary data.</text>
</comment>
<dbReference type="PROSITE" id="PS01045">
    <property type="entry name" value="SQUALEN_PHYTOEN_SYN_2"/>
    <property type="match status" value="1"/>
</dbReference>